<proteinExistence type="inferred from homology"/>
<feature type="domain" description="Ketoreductase" evidence="3">
    <location>
        <begin position="15"/>
        <end position="194"/>
    </location>
</feature>
<keyword evidence="2" id="KW-0560">Oxidoreductase</keyword>
<dbReference type="NCBIfam" id="NF005559">
    <property type="entry name" value="PRK07231.1"/>
    <property type="match status" value="1"/>
</dbReference>
<keyword evidence="5" id="KW-1185">Reference proteome</keyword>
<dbReference type="EMBL" id="CP049257">
    <property type="protein sequence ID" value="QIG42698.1"/>
    <property type="molecule type" value="Genomic_DNA"/>
</dbReference>
<accession>A0A6G6WBJ0</accession>
<dbReference type="GO" id="GO:0030497">
    <property type="term" value="P:fatty acid elongation"/>
    <property type="evidence" value="ECO:0007669"/>
    <property type="project" value="TreeGrafter"/>
</dbReference>
<name>A0A6G6WBJ0_9ACTN</name>
<dbReference type="FunFam" id="3.40.50.720:FF:000084">
    <property type="entry name" value="Short-chain dehydrogenase reductase"/>
    <property type="match status" value="1"/>
</dbReference>
<dbReference type="PANTHER" id="PTHR42760:SF135">
    <property type="entry name" value="BLL7886 PROTEIN"/>
    <property type="match status" value="1"/>
</dbReference>
<dbReference type="PANTHER" id="PTHR42760">
    <property type="entry name" value="SHORT-CHAIN DEHYDROGENASES/REDUCTASES FAMILY MEMBER"/>
    <property type="match status" value="1"/>
</dbReference>
<dbReference type="Gene3D" id="3.40.50.720">
    <property type="entry name" value="NAD(P)-binding Rossmann-like Domain"/>
    <property type="match status" value="1"/>
</dbReference>
<dbReference type="PRINTS" id="PR00081">
    <property type="entry name" value="GDHRDH"/>
</dbReference>
<dbReference type="GO" id="GO:0016616">
    <property type="term" value="F:oxidoreductase activity, acting on the CH-OH group of donors, NAD or NADP as acceptor"/>
    <property type="evidence" value="ECO:0007669"/>
    <property type="project" value="TreeGrafter"/>
</dbReference>
<dbReference type="PROSITE" id="PS00061">
    <property type="entry name" value="ADH_SHORT"/>
    <property type="match status" value="1"/>
</dbReference>
<reference evidence="4 5" key="1">
    <citation type="submission" date="2020-02" db="EMBL/GenBank/DDBJ databases">
        <title>Full genome sequence of Nocardioides sp. R-3366.</title>
        <authorList>
            <person name="Im W.-T."/>
        </authorList>
    </citation>
    <scope>NUCLEOTIDE SEQUENCE [LARGE SCALE GENOMIC DNA]</scope>
    <source>
        <strain evidence="4 5">R-3366</strain>
    </source>
</reference>
<dbReference type="Pfam" id="PF13561">
    <property type="entry name" value="adh_short_C2"/>
    <property type="match status" value="1"/>
</dbReference>
<sequence>MPSTPVLDRFRLDGKVAVVTGASSGLGVAFAQALAEAGADVALGARRVDRLESTAELVTAAGRRALTHGTDVSDPQSCTDLVALAVEEFGHVDVLVNNAGIGTAVPATRETPEQFRQVIDVNLNGCYWMAQACGRVMPPGSSIINISSVLGLTTGGLPQAAYSASKAALIGLTRDLAQQWTGRKGIRVNALAPGFFESEMTDAYPEGYLDAQLHRIPAGRKGDPAELAATVVFLASDAAAYITGQTLAVDGGMTIA</sequence>
<protein>
    <submittedName>
        <fullName evidence="4">3-oxoacyl-ACP reductase FabG</fullName>
    </submittedName>
</protein>
<dbReference type="RefSeq" id="WP_165230727.1">
    <property type="nucleotide sequence ID" value="NZ_CP049257.1"/>
</dbReference>
<dbReference type="KEGG" id="nano:G5V58_07790"/>
<evidence type="ECO:0000256" key="2">
    <source>
        <dbReference type="ARBA" id="ARBA00023002"/>
    </source>
</evidence>
<evidence type="ECO:0000313" key="5">
    <source>
        <dbReference type="Proteomes" id="UP000502996"/>
    </source>
</evidence>
<organism evidence="4 5">
    <name type="scientific">Nocardioides anomalus</name>
    <dbReference type="NCBI Taxonomy" id="2712223"/>
    <lineage>
        <taxon>Bacteria</taxon>
        <taxon>Bacillati</taxon>
        <taxon>Actinomycetota</taxon>
        <taxon>Actinomycetes</taxon>
        <taxon>Propionibacteriales</taxon>
        <taxon>Nocardioidaceae</taxon>
        <taxon>Nocardioides</taxon>
    </lineage>
</organism>
<comment type="similarity">
    <text evidence="1">Belongs to the short-chain dehydrogenases/reductases (SDR) family.</text>
</comment>
<dbReference type="SUPFAM" id="SSF51735">
    <property type="entry name" value="NAD(P)-binding Rossmann-fold domains"/>
    <property type="match status" value="1"/>
</dbReference>
<evidence type="ECO:0000313" key="4">
    <source>
        <dbReference type="EMBL" id="QIG42698.1"/>
    </source>
</evidence>
<dbReference type="AlphaFoldDB" id="A0A6G6WBJ0"/>
<dbReference type="InterPro" id="IPR057326">
    <property type="entry name" value="KR_dom"/>
</dbReference>
<dbReference type="InterPro" id="IPR036291">
    <property type="entry name" value="NAD(P)-bd_dom_sf"/>
</dbReference>
<evidence type="ECO:0000259" key="3">
    <source>
        <dbReference type="SMART" id="SM00822"/>
    </source>
</evidence>
<evidence type="ECO:0000256" key="1">
    <source>
        <dbReference type="ARBA" id="ARBA00006484"/>
    </source>
</evidence>
<dbReference type="PRINTS" id="PR00080">
    <property type="entry name" value="SDRFAMILY"/>
</dbReference>
<dbReference type="Proteomes" id="UP000502996">
    <property type="component" value="Chromosome"/>
</dbReference>
<dbReference type="InterPro" id="IPR020904">
    <property type="entry name" value="Sc_DH/Rdtase_CS"/>
</dbReference>
<dbReference type="InterPro" id="IPR002347">
    <property type="entry name" value="SDR_fam"/>
</dbReference>
<dbReference type="SMART" id="SM00822">
    <property type="entry name" value="PKS_KR"/>
    <property type="match status" value="1"/>
</dbReference>
<gene>
    <name evidence="4" type="ORF">G5V58_07790</name>
</gene>